<feature type="chain" id="PRO_5015587582" description="Lipoprotein" evidence="1">
    <location>
        <begin position="23"/>
        <end position="547"/>
    </location>
</feature>
<keyword evidence="3" id="KW-1185">Reference proteome</keyword>
<gene>
    <name evidence="2" type="ORF">C7379_11075</name>
</gene>
<dbReference type="EMBL" id="QENY01000010">
    <property type="protein sequence ID" value="PVX53650.1"/>
    <property type="molecule type" value="Genomic_DNA"/>
</dbReference>
<sequence>MRMRQLKSAMALVMVSLLSVWAASCSPDVPTNEKKNKLHEDPVKAVFTLQEGKLDDLGKFDSDPRMANFTASSTPAQVVVWETTAARGWHVTSLAKGFKVKNVKDNPNVVYALRIDYYNAKGEKMNQQFYDLGQDKIHQHFFSMYREFEFGGSKGMARVTDKSKLPFDYRYADERNGVFMGKDNPMGFEGLMRFVRPGERFSLSVELLHAAKSKFGDNNKLSPFYAPANVLVSTGQWDIVVKLPVEVDGAPAKANEVPKLGDFAPTKAVVVFYEGHLHGTFAFHQNPHSKQNKYLGANYKLVYELRNGQWRPADGNAKTVNLIGSKNKYCVTGVAIRYYDSHGNDVTGKLMSDGEDRRCQHFFTVSDIEPSYGGKKEKTDVNGPGFFDYVYCDTTPWDKSNKFDGAKFTGDKNPVGLKGYFTFLRSHKRFFLNIKLMRAKVAKDAEGKASPFYAPTKRQQVDEEWMPTIAIPVNVYMDWDEKELDADFDSMDLSSPALDEKSFSERDRERVRSLMNAFGLADFKAGLAEFFWNLKGSAKHDNSGFWF</sequence>
<protein>
    <recommendedName>
        <fullName evidence="4">Lipoprotein</fullName>
    </recommendedName>
</protein>
<accession>A0A2U0U7M4</accession>
<dbReference type="PROSITE" id="PS51257">
    <property type="entry name" value="PROKAR_LIPOPROTEIN"/>
    <property type="match status" value="1"/>
</dbReference>
<dbReference type="Proteomes" id="UP000245870">
    <property type="component" value="Unassembled WGS sequence"/>
</dbReference>
<organism evidence="2 3">
    <name type="scientific">Hallella colorans</name>
    <dbReference type="NCBI Taxonomy" id="1703337"/>
    <lineage>
        <taxon>Bacteria</taxon>
        <taxon>Pseudomonadati</taxon>
        <taxon>Bacteroidota</taxon>
        <taxon>Bacteroidia</taxon>
        <taxon>Bacteroidales</taxon>
        <taxon>Prevotellaceae</taxon>
        <taxon>Hallella</taxon>
    </lineage>
</organism>
<keyword evidence="1" id="KW-0732">Signal</keyword>
<evidence type="ECO:0000256" key="1">
    <source>
        <dbReference type="SAM" id="SignalP"/>
    </source>
</evidence>
<dbReference type="OrthoDB" id="1014446at2"/>
<feature type="signal peptide" evidence="1">
    <location>
        <begin position="1"/>
        <end position="22"/>
    </location>
</feature>
<evidence type="ECO:0000313" key="3">
    <source>
        <dbReference type="Proteomes" id="UP000245870"/>
    </source>
</evidence>
<dbReference type="AlphaFoldDB" id="A0A2U0U7M4"/>
<evidence type="ECO:0008006" key="4">
    <source>
        <dbReference type="Google" id="ProtNLM"/>
    </source>
</evidence>
<name>A0A2U0U7M4_9BACT</name>
<proteinExistence type="predicted"/>
<reference evidence="2 3" key="1">
    <citation type="submission" date="2018-05" db="EMBL/GenBank/DDBJ databases">
        <title>Genomic Encyclopedia of Type Strains, Phase IV (KMG-IV): sequencing the most valuable type-strain genomes for metagenomic binning, comparative biology and taxonomic classification.</title>
        <authorList>
            <person name="Goeker M."/>
        </authorList>
    </citation>
    <scope>NUCLEOTIDE SEQUENCE [LARGE SCALE GENOMIC DNA]</scope>
    <source>
        <strain evidence="2 3">DSM 100333</strain>
    </source>
</reference>
<evidence type="ECO:0000313" key="2">
    <source>
        <dbReference type="EMBL" id="PVX53650.1"/>
    </source>
</evidence>
<comment type="caution">
    <text evidence="2">The sequence shown here is derived from an EMBL/GenBank/DDBJ whole genome shotgun (WGS) entry which is preliminary data.</text>
</comment>